<dbReference type="Gene3D" id="3.60.10.10">
    <property type="entry name" value="Endonuclease/exonuclease/phosphatase"/>
    <property type="match status" value="1"/>
</dbReference>
<accession>A0A4Q7S800</accession>
<organism evidence="1 2">
    <name type="scientific">Cupriavidus agavae</name>
    <dbReference type="NCBI Taxonomy" id="1001822"/>
    <lineage>
        <taxon>Bacteria</taxon>
        <taxon>Pseudomonadati</taxon>
        <taxon>Pseudomonadota</taxon>
        <taxon>Betaproteobacteria</taxon>
        <taxon>Burkholderiales</taxon>
        <taxon>Burkholderiaceae</taxon>
        <taxon>Cupriavidus</taxon>
    </lineage>
</organism>
<evidence type="ECO:0000313" key="2">
    <source>
        <dbReference type="Proteomes" id="UP000291078"/>
    </source>
</evidence>
<dbReference type="OrthoDB" id="5500612at2"/>
<dbReference type="AlphaFoldDB" id="A0A4Q7S800"/>
<comment type="caution">
    <text evidence="1">The sequence shown here is derived from an EMBL/GenBank/DDBJ whole genome shotgun (WGS) entry which is preliminary data.</text>
</comment>
<dbReference type="EMBL" id="SGXM01000001">
    <property type="protein sequence ID" value="RZT42027.1"/>
    <property type="molecule type" value="Genomic_DNA"/>
</dbReference>
<name>A0A4Q7S800_9BURK</name>
<dbReference type="CDD" id="cd10283">
    <property type="entry name" value="MnuA_DNase1-like"/>
    <property type="match status" value="1"/>
</dbReference>
<gene>
    <name evidence="1" type="ORF">EV147_1043</name>
</gene>
<proteinExistence type="predicted"/>
<dbReference type="RefSeq" id="WP_130390025.1">
    <property type="nucleotide sequence ID" value="NZ_SGXM01000001.1"/>
</dbReference>
<evidence type="ECO:0000313" key="1">
    <source>
        <dbReference type="EMBL" id="RZT42027.1"/>
    </source>
</evidence>
<protein>
    <recommendedName>
        <fullName evidence="3">Endonuclease</fullName>
    </recommendedName>
</protein>
<keyword evidence="2" id="KW-1185">Reference proteome</keyword>
<evidence type="ECO:0008006" key="3">
    <source>
        <dbReference type="Google" id="ProtNLM"/>
    </source>
</evidence>
<dbReference type="SUPFAM" id="SSF56219">
    <property type="entry name" value="DNase I-like"/>
    <property type="match status" value="1"/>
</dbReference>
<sequence length="357" mass="40111">MQRYAILDQIADLSVRTRTVEGLTRLRAGLAAEIPDRTATRTLLLATWNIREFDSGKYGFRSDEAYCYIAEILSRFDLIAVQEVRDGLYPLQRVQQMLGPWWGYLVTDVTLGVSGNAERMAYLYDRRKVRFTGLAAELVLPKPRNARVAPVQLARSPYLAGFQAGWAYLTLATVHIYYGTSKPNDARRLAEITAFSQTVAGAAGKLSAAPQPAPGVKAEPGNLLLLGDFNIFNRQDVTMEGITRAGFVVPEPLQSVPGSNVAKNRHYDQIAYFRRLSRMRPTGRAGVFDLYEHVYRLADADLYQAERQVRPGRSFKDWRTYRMSDHLPMWIEFDIDDADAWLAGRVAAPSQPLALTS</sequence>
<dbReference type="InterPro" id="IPR036691">
    <property type="entry name" value="Endo/exonu/phosph_ase_sf"/>
</dbReference>
<reference evidence="1 2" key="1">
    <citation type="journal article" date="2015" name="Stand. Genomic Sci.">
        <title>Genomic Encyclopedia of Bacterial and Archaeal Type Strains, Phase III: the genomes of soil and plant-associated and newly described type strains.</title>
        <authorList>
            <person name="Whitman W.B."/>
            <person name="Woyke T."/>
            <person name="Klenk H.P."/>
            <person name="Zhou Y."/>
            <person name="Lilburn T.G."/>
            <person name="Beck B.J."/>
            <person name="De Vos P."/>
            <person name="Vandamme P."/>
            <person name="Eisen J.A."/>
            <person name="Garrity G."/>
            <person name="Hugenholtz P."/>
            <person name="Kyrpides N.C."/>
        </authorList>
    </citation>
    <scope>NUCLEOTIDE SEQUENCE [LARGE SCALE GENOMIC DNA]</scope>
    <source>
        <strain evidence="1 2">ASC-9842</strain>
    </source>
</reference>
<dbReference type="Proteomes" id="UP000291078">
    <property type="component" value="Unassembled WGS sequence"/>
</dbReference>